<proteinExistence type="predicted"/>
<dbReference type="EMBL" id="CP000575">
    <property type="protein sequence ID" value="ABN69341.1"/>
    <property type="molecule type" value="Genomic_DNA"/>
</dbReference>
<keyword evidence="1" id="KW-0472">Membrane</keyword>
<accession>A3DL31</accession>
<gene>
    <name evidence="2" type="ordered locus">Smar_0228</name>
</gene>
<feature type="transmembrane region" description="Helical" evidence="1">
    <location>
        <begin position="152"/>
        <end position="172"/>
    </location>
</feature>
<dbReference type="KEGG" id="smr:Smar_0228"/>
<dbReference type="AlphaFoldDB" id="A3DL31"/>
<evidence type="ECO:0000313" key="3">
    <source>
        <dbReference type="Proteomes" id="UP000000254"/>
    </source>
</evidence>
<protein>
    <submittedName>
        <fullName evidence="2">Uncharacterized protein</fullName>
    </submittedName>
</protein>
<evidence type="ECO:0000256" key="1">
    <source>
        <dbReference type="SAM" id="Phobius"/>
    </source>
</evidence>
<keyword evidence="3" id="KW-1185">Reference proteome</keyword>
<keyword evidence="1" id="KW-0812">Transmembrane</keyword>
<dbReference type="Proteomes" id="UP000000254">
    <property type="component" value="Chromosome"/>
</dbReference>
<organism evidence="2 3">
    <name type="scientific">Staphylothermus marinus (strain ATCC 43588 / DSM 3639 / JCM 9404 / F1)</name>
    <dbReference type="NCBI Taxonomy" id="399550"/>
    <lineage>
        <taxon>Archaea</taxon>
        <taxon>Thermoproteota</taxon>
        <taxon>Thermoprotei</taxon>
        <taxon>Desulfurococcales</taxon>
        <taxon>Desulfurococcaceae</taxon>
        <taxon>Staphylothermus</taxon>
    </lineage>
</organism>
<name>A3DL31_STAMF</name>
<keyword evidence="1" id="KW-1133">Transmembrane helix</keyword>
<reference evidence="2 3" key="2">
    <citation type="journal article" date="2009" name="Stand. Genomic Sci.">
        <title>Complete genome sequence of Staphylothermus marinus Stetter and Fiala 1986 type strain F1.</title>
        <authorList>
            <person name="Anderson I.J."/>
            <person name="Sun H."/>
            <person name="Lapidus A."/>
            <person name="Copeland A."/>
            <person name="Glavina Del Rio T."/>
            <person name="Tice H."/>
            <person name="Dalin E."/>
            <person name="Lucas S."/>
            <person name="Barry K."/>
            <person name="Land M."/>
            <person name="Richardson P."/>
            <person name="Huber H."/>
            <person name="Kyrpides N.C."/>
        </authorList>
    </citation>
    <scope>NUCLEOTIDE SEQUENCE [LARGE SCALE GENOMIC DNA]</scope>
    <source>
        <strain evidence="3">ATCC 43588 / DSM 3639 / JCM 9404 / F1</strain>
    </source>
</reference>
<evidence type="ECO:0000313" key="2">
    <source>
        <dbReference type="EMBL" id="ABN69341.1"/>
    </source>
</evidence>
<dbReference type="eggNOG" id="arCOG12394">
    <property type="taxonomic scope" value="Archaea"/>
</dbReference>
<sequence length="174" mass="20261">MLARNYMVEKFVVELADSLSYIRSIDGFLVKLGTIVVSLEDECREISNCDPAVLLENILMHEKLSRYLSRFSCYIDDIVDSINSDPRHKVLRKYTDVLRSVLERIKCVESTEIEKTTPPALWVKEYKEQTRQVKPIHRPVLRFKLNINTESILTMILLASIILYIISLIIYLPK</sequence>
<dbReference type="HOGENOM" id="CLU_1551890_0_0_2"/>
<reference evidence="3" key="1">
    <citation type="journal article" date="2009" name="BMC Genomics">
        <title>The complete genome sequence of Staphylothermus marinus reveals differences in sulfur metabolism among heterotrophic Crenarchaeota.</title>
        <authorList>
            <person name="Anderson I.J."/>
            <person name="Dharmarajan L."/>
            <person name="Rodriguez J."/>
            <person name="Hooper S."/>
            <person name="Porat I."/>
            <person name="Ulrich L.E."/>
            <person name="Elkins J.G."/>
            <person name="Mavromatis K."/>
            <person name="Sun H."/>
            <person name="Land M."/>
            <person name="Lapidus A."/>
            <person name="Lucas S."/>
            <person name="Barry K."/>
            <person name="Huber H."/>
            <person name="Zhulin I.B."/>
            <person name="Whitman W.B."/>
            <person name="Mukhopadhyay B."/>
            <person name="Woese C."/>
            <person name="Bristow J."/>
            <person name="Kyrpides N."/>
        </authorList>
    </citation>
    <scope>NUCLEOTIDE SEQUENCE [LARGE SCALE GENOMIC DNA]</scope>
    <source>
        <strain evidence="3">ATCC 43588 / DSM 3639 / JCM 9404 / F1</strain>
    </source>
</reference>